<comment type="caution">
    <text evidence="2">The sequence shown here is derived from an EMBL/GenBank/DDBJ whole genome shotgun (WGS) entry which is preliminary data.</text>
</comment>
<dbReference type="Pfam" id="PF13271">
    <property type="entry name" value="DUF4062"/>
    <property type="match status" value="1"/>
</dbReference>
<dbReference type="Proteomes" id="UP000237378">
    <property type="component" value="Unassembled WGS sequence"/>
</dbReference>
<evidence type="ECO:0000313" key="3">
    <source>
        <dbReference type="Proteomes" id="UP000237378"/>
    </source>
</evidence>
<proteinExistence type="predicted"/>
<reference evidence="2 3" key="2">
    <citation type="submission" date="2018-03" db="EMBL/GenBank/DDBJ databases">
        <title>Draft genome of Pseudomonas putida strain KH-18-2.</title>
        <authorList>
            <person name="Yoshizawa S."/>
            <person name="Khan N.H."/>
            <person name="Nishimura M."/>
            <person name="Chiura H.X."/>
            <person name="Ogura Y."/>
            <person name="Hayashi T."/>
            <person name="Kogure K."/>
        </authorList>
    </citation>
    <scope>NUCLEOTIDE SEQUENCE [LARGE SCALE GENOMIC DNA]</scope>
    <source>
        <strain evidence="2 3">KH-18-2</strain>
    </source>
</reference>
<organism evidence="2 3">
    <name type="scientific">Pseudomonas putida</name>
    <name type="common">Arthrobacter siderocapsulatus</name>
    <dbReference type="NCBI Taxonomy" id="303"/>
    <lineage>
        <taxon>Bacteria</taxon>
        <taxon>Pseudomonadati</taxon>
        <taxon>Pseudomonadota</taxon>
        <taxon>Gammaproteobacteria</taxon>
        <taxon>Pseudomonadales</taxon>
        <taxon>Pseudomonadaceae</taxon>
        <taxon>Pseudomonas</taxon>
    </lineage>
</organism>
<dbReference type="EMBL" id="MING01000083">
    <property type="protein sequence ID" value="POG03665.1"/>
    <property type="molecule type" value="Genomic_DNA"/>
</dbReference>
<evidence type="ECO:0000313" key="2">
    <source>
        <dbReference type="EMBL" id="POG03665.1"/>
    </source>
</evidence>
<accession>A0A2S3WQR7</accession>
<protein>
    <recommendedName>
        <fullName evidence="1">DUF4062 domain-containing protein</fullName>
    </recommendedName>
</protein>
<feature type="domain" description="DUF4062" evidence="1">
    <location>
        <begin position="5"/>
        <end position="89"/>
    </location>
</feature>
<name>A0A2S3WQR7_PSEPU</name>
<evidence type="ECO:0000259" key="1">
    <source>
        <dbReference type="Pfam" id="PF13271"/>
    </source>
</evidence>
<dbReference type="RefSeq" id="WP_103470075.1">
    <property type="nucleotide sequence ID" value="NZ_MING01000083.1"/>
</dbReference>
<reference evidence="2 3" key="1">
    <citation type="submission" date="2016-08" db="EMBL/GenBank/DDBJ databases">
        <authorList>
            <person name="Seilhamer J.J."/>
        </authorList>
    </citation>
    <scope>NUCLEOTIDE SEQUENCE [LARGE SCALE GENOMIC DNA]</scope>
    <source>
        <strain evidence="2 3">KH-18-2</strain>
    </source>
</reference>
<dbReference type="InterPro" id="IPR025139">
    <property type="entry name" value="DUF4062"/>
</dbReference>
<dbReference type="AlphaFoldDB" id="A0A2S3WQR7"/>
<sequence>MAKPRVFVSSTYFDLKNVRADLERFIKTQGYDPVLNERGHIPYGSEEKLEEYCYKEIHLTDILVSIIGGRYGSQSKIDNKSISNTELKTAIDLGKQVYIFIDKHVYSEYKTYELNKSKIDISYSSVDNIRIFQFIEEVHGLPLNNTICSFETSSDITEYLKLQWAGLFQRLLSENSKQQEINSLNEIKSSVNTLSQLVTYLVEDRKNGNEALAEILKPEHPLFSAIKKELNIPYRVFFYNKAELSELLAVRSFKVVNKDAWDSAKHAEWLNSKTSPNQLLKVDASLFDEDDKLKPMSPEQWNNKNVFIIDHQDPSDDD</sequence>
<gene>
    <name evidence="2" type="ORF">BGP82_20595</name>
</gene>